<dbReference type="Gene3D" id="1.10.530.10">
    <property type="match status" value="1"/>
</dbReference>
<keyword evidence="8" id="KW-1185">Reference proteome</keyword>
<reference evidence="7" key="1">
    <citation type="submission" date="2021-03" db="EMBL/GenBank/DDBJ databases">
        <title>The complete genome sequence of Acetobacter sp. TBRC 12339.</title>
        <authorList>
            <person name="Charoenyingcharoen P."/>
            <person name="Yukphan P."/>
        </authorList>
    </citation>
    <scope>NUCLEOTIDE SEQUENCE</scope>
    <source>
        <strain evidence="7">TBRC 12339</strain>
    </source>
</reference>
<feature type="chain" id="PRO_5037968160" evidence="5">
    <location>
        <begin position="36"/>
        <end position="657"/>
    </location>
</feature>
<dbReference type="Gene3D" id="1.25.20.10">
    <property type="entry name" value="Bacterial muramidases"/>
    <property type="match status" value="1"/>
</dbReference>
<keyword evidence="3 5" id="KW-0732">Signal</keyword>
<dbReference type="EMBL" id="JAFVMH010000001">
    <property type="protein sequence ID" value="MBO1323541.1"/>
    <property type="molecule type" value="Genomic_DNA"/>
</dbReference>
<dbReference type="InterPro" id="IPR008258">
    <property type="entry name" value="Transglycosylase_SLT_dom_1"/>
</dbReference>
<comment type="caution">
    <text evidence="7">The sequence shown here is derived from an EMBL/GenBank/DDBJ whole genome shotgun (WGS) entry which is preliminary data.</text>
</comment>
<feature type="signal peptide" evidence="5">
    <location>
        <begin position="1"/>
        <end position="35"/>
    </location>
</feature>
<evidence type="ECO:0000256" key="3">
    <source>
        <dbReference type="ARBA" id="ARBA00022729"/>
    </source>
</evidence>
<sequence length="657" mass="70544">MRAIGQIPHQIAARAFMAGAALLASASVSVTRAHAKPPENGHEPHSEELAMVLPRPAFPEGDDLALPKPLPPDVAAQIRAIFQMQRQGAFAQAINSTTHLTDSTLLGELEADRYMNPAYHPNATELRNWLKQYVGYADAPAIWARLAALADRGGPMPPAPSPERLAPQHAALAVDPQAHDFTRNPLLDRTLRERATWGQKGAKSALHLISTTPGMTPAYAAQLQAETAQAMLALGETELALDISRTALDSSHGQNALAGFLAGLALWQREEYGAAIPFFETAAHAQHASADTRAACAYWAARAHDKVGNAHSHHIWLQHAAVFSRTFYGLLAANTLGTEAASRKAAEARASASHTPRGSRLAGFAPLENAATDSTTNTPSSPVLTEIDIEAVGATDAGRRIFALLQIGERGMAEDAMRRIWPTLHDVTLARAFQLVAQAGGLHDLASEMAEAQRTHAANAQGQDDAPLPQLQPRHGFTMDPALVYALARVESNFDAHAVSGAGAHGLMQIRPITADFVTSPSPSAMTHRFEQSASALHDPSLNLEIGQRYVQYLAELTRQASHTDARGGDIIRLLASYNAGPSALAHWESAGPTAADPLLFIELLPNTETRDYVHRTLTYLWRYAAKMKLPAPSLTALAHGTWPDFADEKALAQTVH</sequence>
<evidence type="ECO:0000256" key="5">
    <source>
        <dbReference type="SAM" id="SignalP"/>
    </source>
</evidence>
<dbReference type="InterPro" id="IPR008939">
    <property type="entry name" value="Lytic_TGlycosylase_superhlx_U"/>
</dbReference>
<dbReference type="InterPro" id="IPR000189">
    <property type="entry name" value="Transglyc_AS"/>
</dbReference>
<dbReference type="InterPro" id="IPR023346">
    <property type="entry name" value="Lysozyme-like_dom_sf"/>
</dbReference>
<dbReference type="GO" id="GO:0008933">
    <property type="term" value="F:peptidoglycan lytic transglycosylase activity"/>
    <property type="evidence" value="ECO:0007669"/>
    <property type="project" value="InterPro"/>
</dbReference>
<gene>
    <name evidence="7" type="ORF">J2D77_00020</name>
</gene>
<dbReference type="GO" id="GO:0000270">
    <property type="term" value="P:peptidoglycan metabolic process"/>
    <property type="evidence" value="ECO:0007669"/>
    <property type="project" value="InterPro"/>
</dbReference>
<evidence type="ECO:0000313" key="7">
    <source>
        <dbReference type="EMBL" id="MBO1323541.1"/>
    </source>
</evidence>
<feature type="region of interest" description="Disordered" evidence="4">
    <location>
        <begin position="347"/>
        <end position="382"/>
    </location>
</feature>
<dbReference type="SUPFAM" id="SSF48435">
    <property type="entry name" value="Bacterial muramidases"/>
    <property type="match status" value="1"/>
</dbReference>
<dbReference type="PROSITE" id="PS00922">
    <property type="entry name" value="TRANSGLYCOSYLASE"/>
    <property type="match status" value="1"/>
</dbReference>
<evidence type="ECO:0000256" key="1">
    <source>
        <dbReference type="ARBA" id="ARBA00007734"/>
    </source>
</evidence>
<evidence type="ECO:0000259" key="6">
    <source>
        <dbReference type="Pfam" id="PF01464"/>
    </source>
</evidence>
<protein>
    <submittedName>
        <fullName evidence="7">Lytic transglycosylase domain-containing protein</fullName>
    </submittedName>
</protein>
<accession>A0A939HK68</accession>
<dbReference type="GO" id="GO:0016020">
    <property type="term" value="C:membrane"/>
    <property type="evidence" value="ECO:0007669"/>
    <property type="project" value="InterPro"/>
</dbReference>
<dbReference type="GO" id="GO:0042597">
    <property type="term" value="C:periplasmic space"/>
    <property type="evidence" value="ECO:0007669"/>
    <property type="project" value="InterPro"/>
</dbReference>
<feature type="compositionally biased region" description="Polar residues" evidence="4">
    <location>
        <begin position="371"/>
        <end position="382"/>
    </location>
</feature>
<feature type="domain" description="Transglycosylase SLT" evidence="6">
    <location>
        <begin position="477"/>
        <end position="591"/>
    </location>
</feature>
<evidence type="ECO:0000313" key="8">
    <source>
        <dbReference type="Proteomes" id="UP000664073"/>
    </source>
</evidence>
<dbReference type="Proteomes" id="UP000664073">
    <property type="component" value="Unassembled WGS sequence"/>
</dbReference>
<dbReference type="PANTHER" id="PTHR37423:SF2">
    <property type="entry name" value="MEMBRANE-BOUND LYTIC MUREIN TRANSGLYCOSYLASE C"/>
    <property type="match status" value="1"/>
</dbReference>
<organism evidence="7 8">
    <name type="scientific">Acetobacter garciniae</name>
    <dbReference type="NCBI Taxonomy" id="2817435"/>
    <lineage>
        <taxon>Bacteria</taxon>
        <taxon>Pseudomonadati</taxon>
        <taxon>Pseudomonadota</taxon>
        <taxon>Alphaproteobacteria</taxon>
        <taxon>Acetobacterales</taxon>
        <taxon>Acetobacteraceae</taxon>
        <taxon>Acetobacter</taxon>
    </lineage>
</organism>
<comment type="similarity">
    <text evidence="2">Belongs to the virb1 family.</text>
</comment>
<dbReference type="Pfam" id="PF01464">
    <property type="entry name" value="SLT"/>
    <property type="match status" value="1"/>
</dbReference>
<proteinExistence type="inferred from homology"/>
<name>A0A939HK68_9PROT</name>
<dbReference type="AlphaFoldDB" id="A0A939HK68"/>
<dbReference type="SUPFAM" id="SSF53955">
    <property type="entry name" value="Lysozyme-like"/>
    <property type="match status" value="1"/>
</dbReference>
<dbReference type="GO" id="GO:0004553">
    <property type="term" value="F:hydrolase activity, hydrolyzing O-glycosyl compounds"/>
    <property type="evidence" value="ECO:0007669"/>
    <property type="project" value="InterPro"/>
</dbReference>
<dbReference type="PANTHER" id="PTHR37423">
    <property type="entry name" value="SOLUBLE LYTIC MUREIN TRANSGLYCOSYLASE-RELATED"/>
    <property type="match status" value="1"/>
</dbReference>
<evidence type="ECO:0000256" key="4">
    <source>
        <dbReference type="SAM" id="MobiDB-lite"/>
    </source>
</evidence>
<evidence type="ECO:0000256" key="2">
    <source>
        <dbReference type="ARBA" id="ARBA00009387"/>
    </source>
</evidence>
<comment type="similarity">
    <text evidence="1">Belongs to the transglycosylase Slt family.</text>
</comment>